<organism evidence="8 9">
    <name type="scientific">Robinsoniella peoriensis</name>
    <dbReference type="NCBI Taxonomy" id="180332"/>
    <lineage>
        <taxon>Bacteria</taxon>
        <taxon>Bacillati</taxon>
        <taxon>Bacillota</taxon>
        <taxon>Clostridia</taxon>
        <taxon>Lachnospirales</taxon>
        <taxon>Lachnospiraceae</taxon>
        <taxon>Robinsoniella</taxon>
    </lineage>
</organism>
<keyword evidence="4 6" id="KW-0862">Zinc</keyword>
<comment type="cofactor">
    <cofactor evidence="1 6">
        <name>Zn(2+)</name>
        <dbReference type="ChEBI" id="CHEBI:29105"/>
    </cofactor>
</comment>
<evidence type="ECO:0000256" key="1">
    <source>
        <dbReference type="ARBA" id="ARBA00001947"/>
    </source>
</evidence>
<accession>A0A4U8Q1G4</accession>
<dbReference type="PANTHER" id="PTHR43161:SF9">
    <property type="entry name" value="SORBITOL DEHYDROGENASE"/>
    <property type="match status" value="1"/>
</dbReference>
<dbReference type="SMART" id="SM00829">
    <property type="entry name" value="PKS_ER"/>
    <property type="match status" value="1"/>
</dbReference>
<sequence>MEGTMKVAVMTGPLQMEWEERPIPQPKRGELQIKLEYVGVCGSDLHFYSEGRLANWVPDGPLVLGHEPGGVVTAIGEGVTGFMVGDRVALEPGVPCGHCEDCLKGHYNLCKEVKFMAIPKEKDGVFSEYCTHSASMTFKLPDHVSTLEGALMEPLAVGMHACELSNAKLGETAVVLGAGCIGLVTLMSLKARGVSEIYVADILDKRLSKAKELGASRVFNSKTENIEEFVKTLPGGGVDQVYECAGNRITTLQTCRLIKRAGKVTLVGVSPEPVLELDIATLNAMEGTIYSVYRYRNLYPAAISAVSNGLIPLKAIVSHTYDFKDVIKGVDYNLNHKDDVIKAVIKM</sequence>
<evidence type="ECO:0000256" key="4">
    <source>
        <dbReference type="ARBA" id="ARBA00022833"/>
    </source>
</evidence>
<dbReference type="SUPFAM" id="SSF50129">
    <property type="entry name" value="GroES-like"/>
    <property type="match status" value="1"/>
</dbReference>
<dbReference type="Gene3D" id="3.90.180.10">
    <property type="entry name" value="Medium-chain alcohol dehydrogenases, catalytic domain"/>
    <property type="match status" value="1"/>
</dbReference>
<comment type="similarity">
    <text evidence="2 6">Belongs to the zinc-containing alcohol dehydrogenase family.</text>
</comment>
<feature type="domain" description="Enoyl reductase (ER)" evidence="7">
    <location>
        <begin position="12"/>
        <end position="345"/>
    </location>
</feature>
<dbReference type="AlphaFoldDB" id="A0A4U8Q1G4"/>
<evidence type="ECO:0000313" key="9">
    <source>
        <dbReference type="Proteomes" id="UP000306509"/>
    </source>
</evidence>
<dbReference type="SUPFAM" id="SSF51735">
    <property type="entry name" value="NAD(P)-binding Rossmann-fold domains"/>
    <property type="match status" value="1"/>
</dbReference>
<dbReference type="InterPro" id="IPR036291">
    <property type="entry name" value="NAD(P)-bd_dom_sf"/>
</dbReference>
<dbReference type="InterPro" id="IPR011032">
    <property type="entry name" value="GroES-like_sf"/>
</dbReference>
<name>A0A4U8Q1G4_9FIRM</name>
<evidence type="ECO:0000256" key="6">
    <source>
        <dbReference type="RuleBase" id="RU361277"/>
    </source>
</evidence>
<dbReference type="STRING" id="180332.GCA_000797495_00646"/>
<dbReference type="GO" id="GO:0008270">
    <property type="term" value="F:zinc ion binding"/>
    <property type="evidence" value="ECO:0007669"/>
    <property type="project" value="InterPro"/>
</dbReference>
<reference evidence="8 9" key="1">
    <citation type="journal article" date="2019" name="Anaerobe">
        <title>Detection of Robinsoniella peoriensis in multiple bone samples of a trauma patient.</title>
        <authorList>
            <person name="Schrottner P."/>
            <person name="Hartwich K."/>
            <person name="Bunk B."/>
            <person name="Schober I."/>
            <person name="Helbig S."/>
            <person name="Rudolph W.W."/>
            <person name="Gunzer F."/>
        </authorList>
    </citation>
    <scope>NUCLEOTIDE SEQUENCE [LARGE SCALE GENOMIC DNA]</scope>
    <source>
        <strain evidence="8 9">DSM 106044</strain>
    </source>
</reference>
<keyword evidence="9" id="KW-1185">Reference proteome</keyword>
<gene>
    <name evidence="8" type="primary">gutB_7</name>
    <name evidence="8" type="ORF">DSM106044_04754</name>
</gene>
<evidence type="ECO:0000256" key="5">
    <source>
        <dbReference type="ARBA" id="ARBA00023002"/>
    </source>
</evidence>
<dbReference type="Pfam" id="PF08240">
    <property type="entry name" value="ADH_N"/>
    <property type="match status" value="1"/>
</dbReference>
<dbReference type="PANTHER" id="PTHR43161">
    <property type="entry name" value="SORBITOL DEHYDROGENASE"/>
    <property type="match status" value="1"/>
</dbReference>
<dbReference type="GO" id="GO:0003939">
    <property type="term" value="F:L-iditol 2-dehydrogenase (NAD+) activity"/>
    <property type="evidence" value="ECO:0007669"/>
    <property type="project" value="UniProtKB-EC"/>
</dbReference>
<evidence type="ECO:0000259" key="7">
    <source>
        <dbReference type="SMART" id="SM00829"/>
    </source>
</evidence>
<dbReference type="InterPro" id="IPR045306">
    <property type="entry name" value="SDH-like"/>
</dbReference>
<dbReference type="Pfam" id="PF00107">
    <property type="entry name" value="ADH_zinc_N"/>
    <property type="match status" value="1"/>
</dbReference>
<comment type="caution">
    <text evidence="8">The sequence shown here is derived from an EMBL/GenBank/DDBJ whole genome shotgun (WGS) entry which is preliminary data.</text>
</comment>
<dbReference type="Gene3D" id="3.40.50.720">
    <property type="entry name" value="NAD(P)-binding Rossmann-like Domain"/>
    <property type="match status" value="1"/>
</dbReference>
<dbReference type="RefSeq" id="WP_138003828.1">
    <property type="nucleotide sequence ID" value="NZ_QGQD01000096.1"/>
</dbReference>
<evidence type="ECO:0000256" key="2">
    <source>
        <dbReference type="ARBA" id="ARBA00008072"/>
    </source>
</evidence>
<dbReference type="InterPro" id="IPR013149">
    <property type="entry name" value="ADH-like_C"/>
</dbReference>
<evidence type="ECO:0000256" key="3">
    <source>
        <dbReference type="ARBA" id="ARBA00022723"/>
    </source>
</evidence>
<dbReference type="InterPro" id="IPR013154">
    <property type="entry name" value="ADH-like_N"/>
</dbReference>
<dbReference type="EMBL" id="QGQD01000096">
    <property type="protein sequence ID" value="TLC98416.1"/>
    <property type="molecule type" value="Genomic_DNA"/>
</dbReference>
<proteinExistence type="inferred from homology"/>
<protein>
    <submittedName>
        <fullName evidence="8">Sorbitol dehydrogenase</fullName>
        <ecNumber evidence="8">1.1.1.14</ecNumber>
    </submittedName>
</protein>
<keyword evidence="3 6" id="KW-0479">Metal-binding</keyword>
<dbReference type="EC" id="1.1.1.14" evidence="8"/>
<dbReference type="InterPro" id="IPR020843">
    <property type="entry name" value="ER"/>
</dbReference>
<evidence type="ECO:0000313" key="8">
    <source>
        <dbReference type="EMBL" id="TLC98416.1"/>
    </source>
</evidence>
<dbReference type="CDD" id="cd05285">
    <property type="entry name" value="sorbitol_DH"/>
    <property type="match status" value="1"/>
</dbReference>
<dbReference type="PROSITE" id="PS00059">
    <property type="entry name" value="ADH_ZINC"/>
    <property type="match status" value="1"/>
</dbReference>
<keyword evidence="5 8" id="KW-0560">Oxidoreductase</keyword>
<dbReference type="InterPro" id="IPR002328">
    <property type="entry name" value="ADH_Zn_CS"/>
</dbReference>
<dbReference type="Proteomes" id="UP000306509">
    <property type="component" value="Unassembled WGS sequence"/>
</dbReference>